<name>A0A1F4RGI7_UNCSA</name>
<protein>
    <recommendedName>
        <fullName evidence="4">SHS2 domain-containing protein</fullName>
    </recommendedName>
</protein>
<keyword evidence="1" id="KW-0812">Transmembrane</keyword>
<organism evidence="2 3">
    <name type="scientific">candidate division WOR-1 bacterium RIFCSPLOWO2_02_FULL_46_20</name>
    <dbReference type="NCBI Taxonomy" id="1802567"/>
    <lineage>
        <taxon>Bacteria</taxon>
        <taxon>Bacillati</taxon>
        <taxon>Saganbacteria</taxon>
    </lineage>
</organism>
<evidence type="ECO:0000313" key="3">
    <source>
        <dbReference type="Proteomes" id="UP000176938"/>
    </source>
</evidence>
<dbReference type="Gene3D" id="3.30.420.40">
    <property type="match status" value="2"/>
</dbReference>
<dbReference type="PANTHER" id="PTHR40278:SF1">
    <property type="entry name" value="DNA UTILIZATION PROTEIN HOFN"/>
    <property type="match status" value="1"/>
</dbReference>
<dbReference type="SUPFAM" id="SSF53067">
    <property type="entry name" value="Actin-like ATPase domain"/>
    <property type="match status" value="1"/>
</dbReference>
<feature type="transmembrane region" description="Helical" evidence="1">
    <location>
        <begin position="304"/>
        <end position="328"/>
    </location>
</feature>
<gene>
    <name evidence="2" type="ORF">A3H38_03405</name>
</gene>
<evidence type="ECO:0008006" key="4">
    <source>
        <dbReference type="Google" id="ProtNLM"/>
    </source>
</evidence>
<dbReference type="EMBL" id="METP01000007">
    <property type="protein sequence ID" value="OGC07236.1"/>
    <property type="molecule type" value="Genomic_DNA"/>
</dbReference>
<evidence type="ECO:0000256" key="1">
    <source>
        <dbReference type="SAM" id="Phobius"/>
    </source>
</evidence>
<proteinExistence type="predicted"/>
<evidence type="ECO:0000313" key="2">
    <source>
        <dbReference type="EMBL" id="OGC07236.1"/>
    </source>
</evidence>
<keyword evidence="1" id="KW-0472">Membrane</keyword>
<dbReference type="Pfam" id="PF05137">
    <property type="entry name" value="PilN"/>
    <property type="match status" value="1"/>
</dbReference>
<keyword evidence="1" id="KW-1133">Transmembrane helix</keyword>
<dbReference type="PANTHER" id="PTHR40278">
    <property type="entry name" value="DNA UTILIZATION PROTEIN HOFN"/>
    <property type="match status" value="1"/>
</dbReference>
<dbReference type="InterPro" id="IPR007813">
    <property type="entry name" value="PilN"/>
</dbReference>
<dbReference type="InterPro" id="IPR043129">
    <property type="entry name" value="ATPase_NBD"/>
</dbReference>
<comment type="caution">
    <text evidence="2">The sequence shown here is derived from an EMBL/GenBank/DDBJ whole genome shotgun (WGS) entry which is preliminary data.</text>
</comment>
<dbReference type="Gene3D" id="3.30.1490.300">
    <property type="match status" value="1"/>
</dbReference>
<sequence>MKIKDYLKKKTSVAGLDINEAEIRVAFADITVAIATPEYAIKDGRIIAPEKIARALKQLWSANKIKTKNVSLAVHGQDLLLHIVTIPYARPDEICQVLETKVNQYVAFAGVKTAIAWDKVGEVFEAGEKRSKFLLAVARRDLVDSYINAVELAGLLIHCVVLSPLASWQALKEGSLKSKGKEKMIFINVDEQQTFVLVLEGNSVLLTHNLALGAQVLAASPEKLAVLAEDLQKILHREQPIAGVVIHADNSLVNDLVRPLGEGLGQEIKVEYNKTAAGLAQSVDPKINLLPLEVKKLEELREHIFYFLFALTGVAALMIVSFFLLYFWSFTLNNRIEAAKAELSKPSIKFTRLKEVEEQSELVARLIVGRRRMVEKYGNFYWDNVFNELTELVPESIFLSKIDVKDGDVIIVDGLTAKSDNAFDFIQKLKTAKNLKKISLQYVRDSDEFENAVNFSIYAEKGARDE</sequence>
<dbReference type="Pfam" id="PF11104">
    <property type="entry name" value="PilM_2"/>
    <property type="match status" value="1"/>
</dbReference>
<reference evidence="2 3" key="1">
    <citation type="journal article" date="2016" name="Nat. Commun.">
        <title>Thousands of microbial genomes shed light on interconnected biogeochemical processes in an aquifer system.</title>
        <authorList>
            <person name="Anantharaman K."/>
            <person name="Brown C.T."/>
            <person name="Hug L.A."/>
            <person name="Sharon I."/>
            <person name="Castelle C.J."/>
            <person name="Probst A.J."/>
            <person name="Thomas B.C."/>
            <person name="Singh A."/>
            <person name="Wilkins M.J."/>
            <person name="Karaoz U."/>
            <person name="Brodie E.L."/>
            <person name="Williams K.H."/>
            <person name="Hubbard S.S."/>
            <person name="Banfield J.F."/>
        </authorList>
    </citation>
    <scope>NUCLEOTIDE SEQUENCE [LARGE SCALE GENOMIC DNA]</scope>
</reference>
<dbReference type="AlphaFoldDB" id="A0A1F4RGI7"/>
<dbReference type="InterPro" id="IPR005883">
    <property type="entry name" value="PilM"/>
</dbReference>
<accession>A0A1F4RGI7</accession>
<dbReference type="InterPro" id="IPR052534">
    <property type="entry name" value="Extracell_DNA_Util/SecSys_Comp"/>
</dbReference>
<dbReference type="Proteomes" id="UP000176938">
    <property type="component" value="Unassembled WGS sequence"/>
</dbReference>